<reference evidence="3" key="1">
    <citation type="journal article" date="2019" name="Int. J. Syst. Evol. Microbiol.">
        <title>The Global Catalogue of Microorganisms (GCM) 10K type strain sequencing project: providing services to taxonomists for standard genome sequencing and annotation.</title>
        <authorList>
            <consortium name="The Broad Institute Genomics Platform"/>
            <consortium name="The Broad Institute Genome Sequencing Center for Infectious Disease"/>
            <person name="Wu L."/>
            <person name="Ma J."/>
        </authorList>
    </citation>
    <scope>NUCLEOTIDE SEQUENCE [LARGE SCALE GENOMIC DNA]</scope>
    <source>
        <strain evidence="3">JCM 16227</strain>
    </source>
</reference>
<dbReference type="RefSeq" id="WP_062366477.1">
    <property type="nucleotide sequence ID" value="NZ_BAAARB010000015.1"/>
</dbReference>
<sequence>MPDNPARSGASAAAASAGQVRVSGLAVATGASHDRRLGPAHAALGDAGLEVRDVVAVIHVRPPAGDTWSAERVRDELGLGGAPAVRALDVVDDGCGVPSSIAVGSSMLAQTHGAVLVVVAGAAAVLTGTPQPGHRRGDRNGSALRSSADSDGTHAAVERVLTAVGDDLPIVAVAPGGIRLAAGRRFVATSLSTHAAAPIEGLIDARAGGHSEVVLVTANGSGHAAAVVCRLRD</sequence>
<comment type="caution">
    <text evidence="2">The sequence shown here is derived from an EMBL/GenBank/DDBJ whole genome shotgun (WGS) entry which is preliminary data.</text>
</comment>
<accession>A0ABP5UR11</accession>
<organism evidence="2 3">
    <name type="scientific">Gordonia cholesterolivorans</name>
    <dbReference type="NCBI Taxonomy" id="559625"/>
    <lineage>
        <taxon>Bacteria</taxon>
        <taxon>Bacillati</taxon>
        <taxon>Actinomycetota</taxon>
        <taxon>Actinomycetes</taxon>
        <taxon>Mycobacteriales</taxon>
        <taxon>Gordoniaceae</taxon>
        <taxon>Gordonia</taxon>
    </lineage>
</organism>
<feature type="region of interest" description="Disordered" evidence="1">
    <location>
        <begin position="128"/>
        <end position="151"/>
    </location>
</feature>
<evidence type="ECO:0000256" key="1">
    <source>
        <dbReference type="SAM" id="MobiDB-lite"/>
    </source>
</evidence>
<dbReference type="EMBL" id="BAAARB010000015">
    <property type="protein sequence ID" value="GAA2386084.1"/>
    <property type="molecule type" value="Genomic_DNA"/>
</dbReference>
<protein>
    <submittedName>
        <fullName evidence="2">Uncharacterized protein</fullName>
    </submittedName>
</protein>
<keyword evidence="3" id="KW-1185">Reference proteome</keyword>
<gene>
    <name evidence="2" type="ORF">GCM10009855_27840</name>
</gene>
<evidence type="ECO:0000313" key="2">
    <source>
        <dbReference type="EMBL" id="GAA2386084.1"/>
    </source>
</evidence>
<evidence type="ECO:0000313" key="3">
    <source>
        <dbReference type="Proteomes" id="UP001501170"/>
    </source>
</evidence>
<dbReference type="Proteomes" id="UP001501170">
    <property type="component" value="Unassembled WGS sequence"/>
</dbReference>
<name>A0ABP5UR11_9ACTN</name>
<proteinExistence type="predicted"/>